<protein>
    <submittedName>
        <fullName evidence="2">Uncharacterized protein</fullName>
    </submittedName>
</protein>
<dbReference type="AlphaFoldDB" id="A0AAE0FDY9"/>
<comment type="caution">
    <text evidence="2">The sequence shown here is derived from an EMBL/GenBank/DDBJ whole genome shotgun (WGS) entry which is preliminary data.</text>
</comment>
<gene>
    <name evidence="2" type="ORF">CYMTET_33105</name>
</gene>
<dbReference type="Proteomes" id="UP001190700">
    <property type="component" value="Unassembled WGS sequence"/>
</dbReference>
<dbReference type="EMBL" id="LGRX02020078">
    <property type="protein sequence ID" value="KAK3257819.1"/>
    <property type="molecule type" value="Genomic_DNA"/>
</dbReference>
<organism evidence="2 3">
    <name type="scientific">Cymbomonas tetramitiformis</name>
    <dbReference type="NCBI Taxonomy" id="36881"/>
    <lineage>
        <taxon>Eukaryota</taxon>
        <taxon>Viridiplantae</taxon>
        <taxon>Chlorophyta</taxon>
        <taxon>Pyramimonadophyceae</taxon>
        <taxon>Pyramimonadales</taxon>
        <taxon>Pyramimonadaceae</taxon>
        <taxon>Cymbomonas</taxon>
    </lineage>
</organism>
<feature type="region of interest" description="Disordered" evidence="1">
    <location>
        <begin position="1"/>
        <end position="34"/>
    </location>
</feature>
<sequence length="127" mass="13102">MEGAAGQAADLVVTDSVNNERRVGGGRSAGQSVGPAMAALPVGTLVEVCWSGERSWYGGRTGGICGGGDGGLEYLGGNPEREEVFLSDVPRGLGDHDGFLSRRGGGRRVGEDGWWLEQEHGEGLAMG</sequence>
<keyword evidence="3" id="KW-1185">Reference proteome</keyword>
<accession>A0AAE0FDY9</accession>
<evidence type="ECO:0000313" key="3">
    <source>
        <dbReference type="Proteomes" id="UP001190700"/>
    </source>
</evidence>
<evidence type="ECO:0000313" key="2">
    <source>
        <dbReference type="EMBL" id="KAK3257819.1"/>
    </source>
</evidence>
<reference evidence="2 3" key="1">
    <citation type="journal article" date="2015" name="Genome Biol. Evol.">
        <title>Comparative Genomics of a Bacterivorous Green Alga Reveals Evolutionary Causalities and Consequences of Phago-Mixotrophic Mode of Nutrition.</title>
        <authorList>
            <person name="Burns J.A."/>
            <person name="Paasch A."/>
            <person name="Narechania A."/>
            <person name="Kim E."/>
        </authorList>
    </citation>
    <scope>NUCLEOTIDE SEQUENCE [LARGE SCALE GENOMIC DNA]</scope>
    <source>
        <strain evidence="2 3">PLY_AMNH</strain>
    </source>
</reference>
<proteinExistence type="predicted"/>
<evidence type="ECO:0000256" key="1">
    <source>
        <dbReference type="SAM" id="MobiDB-lite"/>
    </source>
</evidence>
<name>A0AAE0FDY9_9CHLO</name>